<dbReference type="GO" id="GO:0000822">
    <property type="term" value="F:inositol hexakisphosphate binding"/>
    <property type="evidence" value="ECO:0007669"/>
    <property type="project" value="TreeGrafter"/>
</dbReference>
<evidence type="ECO:0000256" key="13">
    <source>
        <dbReference type="SAM" id="Phobius"/>
    </source>
</evidence>
<keyword evidence="5" id="KW-0653">Protein transport</keyword>
<evidence type="ECO:0000313" key="14">
    <source>
        <dbReference type="EMBL" id="KAK8737190.1"/>
    </source>
</evidence>
<keyword evidence="6" id="KW-0811">Translocation</keyword>
<evidence type="ECO:0000313" key="15">
    <source>
        <dbReference type="Proteomes" id="UP001445076"/>
    </source>
</evidence>
<protein>
    <recommendedName>
        <fullName evidence="10">mRNA export factor GLE1</fullName>
    </recommendedName>
    <alternativeName>
        <fullName evidence="12">GLE1 RNA export mediator</fullName>
    </alternativeName>
    <alternativeName>
        <fullName evidence="11">Nucleoporin GLE1</fullName>
    </alternativeName>
</protein>
<evidence type="ECO:0000256" key="9">
    <source>
        <dbReference type="ARBA" id="ARBA00024680"/>
    </source>
</evidence>
<comment type="caution">
    <text evidence="14">The sequence shown here is derived from an EMBL/GenBank/DDBJ whole genome shotgun (WGS) entry which is preliminary data.</text>
</comment>
<dbReference type="EMBL" id="JARKIK010000043">
    <property type="protein sequence ID" value="KAK8737190.1"/>
    <property type="molecule type" value="Genomic_DNA"/>
</dbReference>
<comment type="subcellular location">
    <subcellularLocation>
        <location evidence="1">Nucleus</location>
        <location evidence="1">Nuclear pore complex</location>
    </subcellularLocation>
</comment>
<gene>
    <name evidence="14" type="ORF">OTU49_017433</name>
</gene>
<organism evidence="14 15">
    <name type="scientific">Cherax quadricarinatus</name>
    <name type="common">Australian red claw crayfish</name>
    <dbReference type="NCBI Taxonomy" id="27406"/>
    <lineage>
        <taxon>Eukaryota</taxon>
        <taxon>Metazoa</taxon>
        <taxon>Ecdysozoa</taxon>
        <taxon>Arthropoda</taxon>
        <taxon>Crustacea</taxon>
        <taxon>Multicrustacea</taxon>
        <taxon>Malacostraca</taxon>
        <taxon>Eumalacostraca</taxon>
        <taxon>Eucarida</taxon>
        <taxon>Decapoda</taxon>
        <taxon>Pleocyemata</taxon>
        <taxon>Astacidea</taxon>
        <taxon>Parastacoidea</taxon>
        <taxon>Parastacidae</taxon>
        <taxon>Cherax</taxon>
    </lineage>
</organism>
<keyword evidence="13" id="KW-0472">Membrane</keyword>
<dbReference type="GO" id="GO:0015031">
    <property type="term" value="P:protein transport"/>
    <property type="evidence" value="ECO:0007669"/>
    <property type="project" value="UniProtKB-KW"/>
</dbReference>
<keyword evidence="4" id="KW-0509">mRNA transport</keyword>
<proteinExistence type="inferred from homology"/>
<evidence type="ECO:0000256" key="11">
    <source>
        <dbReference type="ARBA" id="ARBA00029983"/>
    </source>
</evidence>
<dbReference type="Pfam" id="PF07817">
    <property type="entry name" value="GLE1"/>
    <property type="match status" value="1"/>
</dbReference>
<evidence type="ECO:0000256" key="8">
    <source>
        <dbReference type="ARBA" id="ARBA00023242"/>
    </source>
</evidence>
<name>A0AAW0WY23_CHEQU</name>
<dbReference type="GO" id="GO:0016973">
    <property type="term" value="P:poly(A)+ mRNA export from nucleus"/>
    <property type="evidence" value="ECO:0007669"/>
    <property type="project" value="InterPro"/>
</dbReference>
<dbReference type="InterPro" id="IPR012476">
    <property type="entry name" value="GLE1"/>
</dbReference>
<dbReference type="AlphaFoldDB" id="A0AAW0WY23"/>
<evidence type="ECO:0000256" key="1">
    <source>
        <dbReference type="ARBA" id="ARBA00004567"/>
    </source>
</evidence>
<dbReference type="GO" id="GO:0031369">
    <property type="term" value="F:translation initiation factor binding"/>
    <property type="evidence" value="ECO:0007669"/>
    <property type="project" value="TreeGrafter"/>
</dbReference>
<sequence>MSQKYPEMRMEVHRATSVINQLNLTDNRVNREKLQKLISFLAGRDFGPGKATTDTDPVILEYAKNHVISSIIKFGTDRQKTGMGVYAWLLVNLILVFPEMWDLFLYHLYISCPYLIPIKPMQIVGQSEEDFNKTKGMKANEKSDAHIARMGTSATIYGIVLGMISKKREIPIAAPVIGWELLAKLLSLTPTSGVTAIILRNFLEAAGFSLQEAYGKQFLKLMDFLNNVYMNKIQEVTEGAGSQGLSVLQNFMEAFKTTHKIQQDKHVANFY</sequence>
<evidence type="ECO:0000256" key="4">
    <source>
        <dbReference type="ARBA" id="ARBA00022816"/>
    </source>
</evidence>
<evidence type="ECO:0000256" key="2">
    <source>
        <dbReference type="ARBA" id="ARBA00011056"/>
    </source>
</evidence>
<keyword evidence="13" id="KW-1133">Transmembrane helix</keyword>
<evidence type="ECO:0000256" key="12">
    <source>
        <dbReference type="ARBA" id="ARBA00030897"/>
    </source>
</evidence>
<keyword evidence="13" id="KW-0812">Transmembrane</keyword>
<keyword evidence="7" id="KW-0906">Nuclear pore complex</keyword>
<dbReference type="Gene3D" id="1.25.40.510">
    <property type="entry name" value="GLE1-like"/>
    <property type="match status" value="1"/>
</dbReference>
<evidence type="ECO:0000256" key="10">
    <source>
        <dbReference type="ARBA" id="ARBA00026227"/>
    </source>
</evidence>
<dbReference type="GO" id="GO:0005543">
    <property type="term" value="F:phospholipid binding"/>
    <property type="evidence" value="ECO:0007669"/>
    <property type="project" value="TreeGrafter"/>
</dbReference>
<dbReference type="InterPro" id="IPR038506">
    <property type="entry name" value="GLE1-like_sf"/>
</dbReference>
<evidence type="ECO:0000256" key="6">
    <source>
        <dbReference type="ARBA" id="ARBA00023010"/>
    </source>
</evidence>
<dbReference type="Proteomes" id="UP001445076">
    <property type="component" value="Unassembled WGS sequence"/>
</dbReference>
<comment type="function">
    <text evidence="9">Required for the export of mRNAs containing poly(A) tails from the nucleus into the cytoplasm. May be involved in the terminal step of the mRNA transport through the nuclear pore complex (NPC).</text>
</comment>
<evidence type="ECO:0000256" key="5">
    <source>
        <dbReference type="ARBA" id="ARBA00022927"/>
    </source>
</evidence>
<accession>A0AAW0WY23</accession>
<dbReference type="PANTHER" id="PTHR12960:SF0">
    <property type="entry name" value="MRNA EXPORT FACTOR GLE1"/>
    <property type="match status" value="1"/>
</dbReference>
<comment type="similarity">
    <text evidence="2">Belongs to the GLE1 family.</text>
</comment>
<dbReference type="GO" id="GO:0005737">
    <property type="term" value="C:cytoplasm"/>
    <property type="evidence" value="ECO:0007669"/>
    <property type="project" value="TreeGrafter"/>
</dbReference>
<evidence type="ECO:0000256" key="7">
    <source>
        <dbReference type="ARBA" id="ARBA00023132"/>
    </source>
</evidence>
<dbReference type="GO" id="GO:0044614">
    <property type="term" value="C:nuclear pore cytoplasmic filaments"/>
    <property type="evidence" value="ECO:0007669"/>
    <property type="project" value="TreeGrafter"/>
</dbReference>
<evidence type="ECO:0000256" key="3">
    <source>
        <dbReference type="ARBA" id="ARBA00022448"/>
    </source>
</evidence>
<feature type="transmembrane region" description="Helical" evidence="13">
    <location>
        <begin position="85"/>
        <end position="109"/>
    </location>
</feature>
<keyword evidence="8" id="KW-0539">Nucleus</keyword>
<keyword evidence="15" id="KW-1185">Reference proteome</keyword>
<dbReference type="PANTHER" id="PTHR12960">
    <property type="entry name" value="GLE-1-RELATED"/>
    <property type="match status" value="1"/>
</dbReference>
<keyword evidence="3" id="KW-0813">Transport</keyword>
<reference evidence="14 15" key="1">
    <citation type="journal article" date="2024" name="BMC Genomics">
        <title>Genome assembly of redclaw crayfish (Cherax quadricarinatus) provides insights into its immune adaptation and hypoxia tolerance.</title>
        <authorList>
            <person name="Liu Z."/>
            <person name="Zheng J."/>
            <person name="Li H."/>
            <person name="Fang K."/>
            <person name="Wang S."/>
            <person name="He J."/>
            <person name="Zhou D."/>
            <person name="Weng S."/>
            <person name="Chi M."/>
            <person name="Gu Z."/>
            <person name="He J."/>
            <person name="Li F."/>
            <person name="Wang M."/>
        </authorList>
    </citation>
    <scope>NUCLEOTIDE SEQUENCE [LARGE SCALE GENOMIC DNA]</scope>
    <source>
        <strain evidence="14">ZL_2023a</strain>
    </source>
</reference>